<dbReference type="InterPro" id="IPR008538">
    <property type="entry name" value="Uma2"/>
</dbReference>
<dbReference type="SUPFAM" id="SSF52980">
    <property type="entry name" value="Restriction endonuclease-like"/>
    <property type="match status" value="1"/>
</dbReference>
<feature type="non-terminal residue" evidence="2">
    <location>
        <position position="1"/>
    </location>
</feature>
<sequence>KNLGRVYYAPLDVHLGEDVVQPDILFVSRERFSIITEEEIRGAPDLVVEILSPATAERDRTYKKTLYARHGVREYWIVDPEEKTLKVMTLGKAGFESSGTYGKSDILRSSIFSGLTISLSEVF</sequence>
<dbReference type="PANTHER" id="PTHR34107:SF4">
    <property type="entry name" value="SLL1222 PROTEIN"/>
    <property type="match status" value="1"/>
</dbReference>
<dbReference type="InterPro" id="IPR011335">
    <property type="entry name" value="Restrct_endonuc-II-like"/>
</dbReference>
<organism evidence="2">
    <name type="scientific">marine sediment metagenome</name>
    <dbReference type="NCBI Taxonomy" id="412755"/>
    <lineage>
        <taxon>unclassified sequences</taxon>
        <taxon>metagenomes</taxon>
        <taxon>ecological metagenomes</taxon>
    </lineage>
</organism>
<accession>X1M8L2</accession>
<comment type="caution">
    <text evidence="2">The sequence shown here is derived from an EMBL/GenBank/DDBJ whole genome shotgun (WGS) entry which is preliminary data.</text>
</comment>
<gene>
    <name evidence="2" type="ORF">S06H3_11221</name>
</gene>
<dbReference type="EMBL" id="BARV01005379">
    <property type="protein sequence ID" value="GAI14441.1"/>
    <property type="molecule type" value="Genomic_DNA"/>
</dbReference>
<proteinExistence type="predicted"/>
<reference evidence="2" key="1">
    <citation type="journal article" date="2014" name="Front. Microbiol.">
        <title>High frequency of phylogenetically diverse reductive dehalogenase-homologous genes in deep subseafloor sedimentary metagenomes.</title>
        <authorList>
            <person name="Kawai M."/>
            <person name="Futagami T."/>
            <person name="Toyoda A."/>
            <person name="Takaki Y."/>
            <person name="Nishi S."/>
            <person name="Hori S."/>
            <person name="Arai W."/>
            <person name="Tsubouchi T."/>
            <person name="Morono Y."/>
            <person name="Uchiyama I."/>
            <person name="Ito T."/>
            <person name="Fujiyama A."/>
            <person name="Inagaki F."/>
            <person name="Takami H."/>
        </authorList>
    </citation>
    <scope>NUCLEOTIDE SEQUENCE</scope>
    <source>
        <strain evidence="2">Expedition CK06-06</strain>
    </source>
</reference>
<dbReference type="InterPro" id="IPR012296">
    <property type="entry name" value="Nuclease_put_TT1808"/>
</dbReference>
<evidence type="ECO:0000313" key="2">
    <source>
        <dbReference type="EMBL" id="GAI14441.1"/>
    </source>
</evidence>
<dbReference type="Gene3D" id="3.90.1570.10">
    <property type="entry name" value="tt1808, chain A"/>
    <property type="match status" value="1"/>
</dbReference>
<dbReference type="CDD" id="cd06260">
    <property type="entry name" value="DUF820-like"/>
    <property type="match status" value="1"/>
</dbReference>
<evidence type="ECO:0000259" key="1">
    <source>
        <dbReference type="Pfam" id="PF05685"/>
    </source>
</evidence>
<feature type="domain" description="Putative restriction endonuclease" evidence="1">
    <location>
        <begin position="2"/>
        <end position="119"/>
    </location>
</feature>
<dbReference type="PANTHER" id="PTHR34107">
    <property type="entry name" value="SLL0198 PROTEIN-RELATED"/>
    <property type="match status" value="1"/>
</dbReference>
<dbReference type="AlphaFoldDB" id="X1M8L2"/>
<protein>
    <recommendedName>
        <fullName evidence="1">Putative restriction endonuclease domain-containing protein</fullName>
    </recommendedName>
</protein>
<name>X1M8L2_9ZZZZ</name>
<dbReference type="Pfam" id="PF05685">
    <property type="entry name" value="Uma2"/>
    <property type="match status" value="1"/>
</dbReference>